<evidence type="ECO:0000256" key="1">
    <source>
        <dbReference type="ARBA" id="ARBA00004429"/>
    </source>
</evidence>
<dbReference type="AlphaFoldDB" id="A0A1H9T9Z7"/>
<comment type="similarity">
    <text evidence="2">Belongs to the MerT family.</text>
</comment>
<dbReference type="OrthoDB" id="9813737at2"/>
<dbReference type="GO" id="GO:0015097">
    <property type="term" value="F:mercury ion transmembrane transporter activity"/>
    <property type="evidence" value="ECO:0007669"/>
    <property type="project" value="InterPro"/>
</dbReference>
<dbReference type="InterPro" id="IPR003457">
    <property type="entry name" value="Transprt_MerT"/>
</dbReference>
<evidence type="ECO:0000256" key="12">
    <source>
        <dbReference type="ARBA" id="ARBA00023136"/>
    </source>
</evidence>
<evidence type="ECO:0000256" key="3">
    <source>
        <dbReference type="ARBA" id="ARBA00017053"/>
    </source>
</evidence>
<evidence type="ECO:0000256" key="14">
    <source>
        <dbReference type="ARBA" id="ARBA00045720"/>
    </source>
</evidence>
<feature type="transmembrane region" description="Helical" evidence="15">
    <location>
        <begin position="60"/>
        <end position="80"/>
    </location>
</feature>
<protein>
    <recommendedName>
        <fullName evidence="3">Mercuric transport protein MerT</fullName>
    </recommendedName>
    <alternativeName>
        <fullName evidence="13">Mercury ion transport protein</fullName>
    </alternativeName>
</protein>
<evidence type="ECO:0000256" key="11">
    <source>
        <dbReference type="ARBA" id="ARBA00022989"/>
    </source>
</evidence>
<evidence type="ECO:0000313" key="16">
    <source>
        <dbReference type="EMBL" id="SER93744.1"/>
    </source>
</evidence>
<evidence type="ECO:0000256" key="6">
    <source>
        <dbReference type="ARBA" id="ARBA00022475"/>
    </source>
</evidence>
<keyword evidence="6" id="KW-1003">Cell membrane</keyword>
<keyword evidence="9" id="KW-0479">Metal-binding</keyword>
<evidence type="ECO:0000256" key="15">
    <source>
        <dbReference type="SAM" id="Phobius"/>
    </source>
</evidence>
<proteinExistence type="inferred from homology"/>
<dbReference type="EMBL" id="FOGU01000004">
    <property type="protein sequence ID" value="SER93744.1"/>
    <property type="molecule type" value="Genomic_DNA"/>
</dbReference>
<organism evidence="16 17">
    <name type="scientific">Tranquillimonas rosea</name>
    <dbReference type="NCBI Taxonomy" id="641238"/>
    <lineage>
        <taxon>Bacteria</taxon>
        <taxon>Pseudomonadati</taxon>
        <taxon>Pseudomonadota</taxon>
        <taxon>Alphaproteobacteria</taxon>
        <taxon>Rhodobacterales</taxon>
        <taxon>Roseobacteraceae</taxon>
        <taxon>Tranquillimonas</taxon>
    </lineage>
</organism>
<evidence type="ECO:0000256" key="2">
    <source>
        <dbReference type="ARBA" id="ARBA00008224"/>
    </source>
</evidence>
<evidence type="ECO:0000256" key="8">
    <source>
        <dbReference type="ARBA" id="ARBA00022692"/>
    </source>
</evidence>
<accession>A0A1H9T9Z7</accession>
<keyword evidence="5" id="KW-0475">Mercuric resistance</keyword>
<keyword evidence="10" id="KW-0476">Mercury</keyword>
<evidence type="ECO:0000256" key="5">
    <source>
        <dbReference type="ARBA" id="ARBA00022466"/>
    </source>
</evidence>
<name>A0A1H9T9Z7_9RHOB</name>
<dbReference type="GO" id="GO:0005886">
    <property type="term" value="C:plasma membrane"/>
    <property type="evidence" value="ECO:0007669"/>
    <property type="project" value="UniProtKB-SubCell"/>
</dbReference>
<evidence type="ECO:0000256" key="10">
    <source>
        <dbReference type="ARBA" id="ARBA00022914"/>
    </source>
</evidence>
<sequence>MTAKPIETERQDGGRTDKAGWAATGVGVLGALAMTSCCILPLVLVSLGVTGVFIGQLTALYAYKWVTFSLAAVALGYGFWKAYRKVPAEDCGTGTCARPVDRGFMHGVLWSALAVVLLALIFPYAAPRILTF</sequence>
<comment type="subcellular location">
    <subcellularLocation>
        <location evidence="1">Cell inner membrane</location>
        <topology evidence="1">Multi-pass membrane protein</topology>
    </subcellularLocation>
</comment>
<reference evidence="16 17" key="1">
    <citation type="submission" date="2016-10" db="EMBL/GenBank/DDBJ databases">
        <authorList>
            <person name="de Groot N.N."/>
        </authorList>
    </citation>
    <scope>NUCLEOTIDE SEQUENCE [LARGE SCALE GENOMIC DNA]</scope>
    <source>
        <strain evidence="16 17">DSM 23042</strain>
    </source>
</reference>
<keyword evidence="11 15" id="KW-1133">Transmembrane helix</keyword>
<comment type="function">
    <text evidence="14">Involved in mercury resistance. Probably transfers a mercuric ion from the periplasmic Hg(2+)-binding protein MerP to the cytoplasmic mercuric reductase MerA.</text>
</comment>
<dbReference type="STRING" id="641238.SAMN04490244_10436"/>
<keyword evidence="17" id="KW-1185">Reference proteome</keyword>
<feature type="transmembrane region" description="Helical" evidence="15">
    <location>
        <begin position="21"/>
        <end position="54"/>
    </location>
</feature>
<dbReference type="Proteomes" id="UP000198885">
    <property type="component" value="Unassembled WGS sequence"/>
</dbReference>
<keyword evidence="8 15" id="KW-0812">Transmembrane</keyword>
<keyword evidence="4" id="KW-0813">Transport</keyword>
<dbReference type="GO" id="GO:0046872">
    <property type="term" value="F:metal ion binding"/>
    <property type="evidence" value="ECO:0007669"/>
    <property type="project" value="UniProtKB-KW"/>
</dbReference>
<evidence type="ECO:0000256" key="4">
    <source>
        <dbReference type="ARBA" id="ARBA00022448"/>
    </source>
</evidence>
<dbReference type="Pfam" id="PF02411">
    <property type="entry name" value="MerT"/>
    <property type="match status" value="1"/>
</dbReference>
<gene>
    <name evidence="16" type="ORF">SAMN04490244_10436</name>
</gene>
<keyword evidence="12 15" id="KW-0472">Membrane</keyword>
<evidence type="ECO:0000313" key="17">
    <source>
        <dbReference type="Proteomes" id="UP000198885"/>
    </source>
</evidence>
<keyword evidence="7" id="KW-0997">Cell inner membrane</keyword>
<feature type="transmembrane region" description="Helical" evidence="15">
    <location>
        <begin position="108"/>
        <end position="126"/>
    </location>
</feature>
<evidence type="ECO:0000256" key="7">
    <source>
        <dbReference type="ARBA" id="ARBA00022519"/>
    </source>
</evidence>
<evidence type="ECO:0000256" key="9">
    <source>
        <dbReference type="ARBA" id="ARBA00022723"/>
    </source>
</evidence>
<dbReference type="RefSeq" id="WP_092691176.1">
    <property type="nucleotide sequence ID" value="NZ_FOGU01000004.1"/>
</dbReference>
<evidence type="ECO:0000256" key="13">
    <source>
        <dbReference type="ARBA" id="ARBA00030934"/>
    </source>
</evidence>